<feature type="region of interest" description="Disordered" evidence="3">
    <location>
        <begin position="1"/>
        <end position="41"/>
    </location>
</feature>
<dbReference type="EMBL" id="BKCP01006793">
    <property type="protein sequence ID" value="GER43951.1"/>
    <property type="molecule type" value="Genomic_DNA"/>
</dbReference>
<name>A0A5A7QJ66_STRAF</name>
<dbReference type="AlphaFoldDB" id="A0A5A7QJ66"/>
<dbReference type="InterPro" id="IPR005512">
    <property type="entry name" value="PRONE_dom"/>
</dbReference>
<dbReference type="Proteomes" id="UP000325081">
    <property type="component" value="Unassembled WGS sequence"/>
</dbReference>
<evidence type="ECO:0000256" key="2">
    <source>
        <dbReference type="PROSITE-ProRule" id="PRU00663"/>
    </source>
</evidence>
<evidence type="ECO:0000313" key="6">
    <source>
        <dbReference type="Proteomes" id="UP000325081"/>
    </source>
</evidence>
<evidence type="ECO:0000259" key="4">
    <source>
        <dbReference type="PROSITE" id="PS51334"/>
    </source>
</evidence>
<sequence length="132" mass="14564">MESEGIKRGDGSDSVFDDSVTESRDSRSWVSRSSSDDSSPVQLSWFIGKTTEFSDKYVSNLTREPPLDVGCVDDNEEQKLEQISKESAEVELMKEMFSKLLLGEDMSGSGKGVCPAFTLSNAITNLYDKSQT</sequence>
<evidence type="ECO:0000256" key="1">
    <source>
        <dbReference type="ARBA" id="ARBA00022658"/>
    </source>
</evidence>
<dbReference type="GO" id="GO:0005085">
    <property type="term" value="F:guanyl-nucleotide exchange factor activity"/>
    <property type="evidence" value="ECO:0007669"/>
    <property type="project" value="UniProtKB-UniRule"/>
</dbReference>
<dbReference type="InterPro" id="IPR038937">
    <property type="entry name" value="RopGEF"/>
</dbReference>
<feature type="compositionally biased region" description="Basic and acidic residues" evidence="3">
    <location>
        <begin position="1"/>
        <end position="11"/>
    </location>
</feature>
<feature type="domain" description="PRONE" evidence="4">
    <location>
        <begin position="80"/>
        <end position="132"/>
    </location>
</feature>
<feature type="compositionally biased region" description="Low complexity" evidence="3">
    <location>
        <begin position="28"/>
        <end position="39"/>
    </location>
</feature>
<dbReference type="PANTHER" id="PTHR33101:SF6">
    <property type="entry name" value="ROP GUANINE NUCLEOTIDE EXCHANGE FACTOR 1"/>
    <property type="match status" value="1"/>
</dbReference>
<protein>
    <submittedName>
        <fullName evidence="5">Rop guanine nucleotide exchange factor</fullName>
    </submittedName>
</protein>
<evidence type="ECO:0000256" key="3">
    <source>
        <dbReference type="SAM" id="MobiDB-lite"/>
    </source>
</evidence>
<accession>A0A5A7QJ66</accession>
<dbReference type="PANTHER" id="PTHR33101">
    <property type="entry name" value="ROP GUANINE NUCLEOTIDE EXCHANGE FACTOR 1"/>
    <property type="match status" value="1"/>
</dbReference>
<keyword evidence="1 2" id="KW-0344">Guanine-nucleotide releasing factor</keyword>
<organism evidence="5 6">
    <name type="scientific">Striga asiatica</name>
    <name type="common">Asiatic witchweed</name>
    <name type="synonym">Buchnera asiatica</name>
    <dbReference type="NCBI Taxonomy" id="4170"/>
    <lineage>
        <taxon>Eukaryota</taxon>
        <taxon>Viridiplantae</taxon>
        <taxon>Streptophyta</taxon>
        <taxon>Embryophyta</taxon>
        <taxon>Tracheophyta</taxon>
        <taxon>Spermatophyta</taxon>
        <taxon>Magnoliopsida</taxon>
        <taxon>eudicotyledons</taxon>
        <taxon>Gunneridae</taxon>
        <taxon>Pentapetalae</taxon>
        <taxon>asterids</taxon>
        <taxon>lamiids</taxon>
        <taxon>Lamiales</taxon>
        <taxon>Orobanchaceae</taxon>
        <taxon>Buchnereae</taxon>
        <taxon>Striga</taxon>
    </lineage>
</organism>
<comment type="caution">
    <text evidence="5">The sequence shown here is derived from an EMBL/GenBank/DDBJ whole genome shotgun (WGS) entry which is preliminary data.</text>
</comment>
<dbReference type="Gene3D" id="1.20.58.2010">
    <property type="entry name" value="PRONE domain, subdomain 1"/>
    <property type="match status" value="1"/>
</dbReference>
<gene>
    <name evidence="5" type="ORF">STAS_20836</name>
</gene>
<dbReference type="PROSITE" id="PS51334">
    <property type="entry name" value="PRONE"/>
    <property type="match status" value="1"/>
</dbReference>
<dbReference type="Pfam" id="PF03759">
    <property type="entry name" value="PRONE"/>
    <property type="match status" value="1"/>
</dbReference>
<keyword evidence="6" id="KW-1185">Reference proteome</keyword>
<dbReference type="OrthoDB" id="1744599at2759"/>
<reference evidence="6" key="1">
    <citation type="journal article" date="2019" name="Curr. Biol.">
        <title>Genome Sequence of Striga asiatica Provides Insight into the Evolution of Plant Parasitism.</title>
        <authorList>
            <person name="Yoshida S."/>
            <person name="Kim S."/>
            <person name="Wafula E.K."/>
            <person name="Tanskanen J."/>
            <person name="Kim Y.M."/>
            <person name="Honaas L."/>
            <person name="Yang Z."/>
            <person name="Spallek T."/>
            <person name="Conn C.E."/>
            <person name="Ichihashi Y."/>
            <person name="Cheong K."/>
            <person name="Cui S."/>
            <person name="Der J.P."/>
            <person name="Gundlach H."/>
            <person name="Jiao Y."/>
            <person name="Hori C."/>
            <person name="Ishida J.K."/>
            <person name="Kasahara H."/>
            <person name="Kiba T."/>
            <person name="Kim M.S."/>
            <person name="Koo N."/>
            <person name="Laohavisit A."/>
            <person name="Lee Y.H."/>
            <person name="Lumba S."/>
            <person name="McCourt P."/>
            <person name="Mortimer J.C."/>
            <person name="Mutuku J.M."/>
            <person name="Nomura T."/>
            <person name="Sasaki-Sekimoto Y."/>
            <person name="Seto Y."/>
            <person name="Wang Y."/>
            <person name="Wakatake T."/>
            <person name="Sakakibara H."/>
            <person name="Demura T."/>
            <person name="Yamaguchi S."/>
            <person name="Yoneyama K."/>
            <person name="Manabe R.I."/>
            <person name="Nelson D.C."/>
            <person name="Schulman A.H."/>
            <person name="Timko M.P."/>
            <person name="dePamphilis C.W."/>
            <person name="Choi D."/>
            <person name="Shirasu K."/>
        </authorList>
    </citation>
    <scope>NUCLEOTIDE SEQUENCE [LARGE SCALE GENOMIC DNA]</scope>
    <source>
        <strain evidence="6">cv. UVA1</strain>
    </source>
</reference>
<proteinExistence type="predicted"/>
<evidence type="ECO:0000313" key="5">
    <source>
        <dbReference type="EMBL" id="GER43951.1"/>
    </source>
</evidence>